<dbReference type="AlphaFoldDB" id="A0A0L0SI25"/>
<comment type="similarity">
    <text evidence="5">Belongs to the class VI-like SAM-binding methyltransferase superfamily. Isoprenylcysteine carboxyl methyltransferase family.</text>
</comment>
<comment type="catalytic activity">
    <reaction evidence="5">
        <text>[protein]-C-terminal S-[(2E,6E)-farnesyl]-L-cysteine + S-adenosyl-L-methionine = [protein]-C-terminal S-[(2E,6E)-farnesyl]-L-cysteine methyl ester + S-adenosyl-L-homocysteine</text>
        <dbReference type="Rhea" id="RHEA:21672"/>
        <dbReference type="Rhea" id="RHEA-COMP:12125"/>
        <dbReference type="Rhea" id="RHEA-COMP:12126"/>
        <dbReference type="ChEBI" id="CHEBI:57856"/>
        <dbReference type="ChEBI" id="CHEBI:59789"/>
        <dbReference type="ChEBI" id="CHEBI:90510"/>
        <dbReference type="ChEBI" id="CHEBI:90511"/>
        <dbReference type="EC" id="2.1.1.100"/>
    </reaction>
</comment>
<reference evidence="8" key="2">
    <citation type="submission" date="2009-11" db="EMBL/GenBank/DDBJ databases">
        <title>The Genome Sequence of Allomyces macrogynus strain ATCC 38327.</title>
        <authorList>
            <consortium name="The Broad Institute Genome Sequencing Platform"/>
            <person name="Russ C."/>
            <person name="Cuomo C."/>
            <person name="Shea T."/>
            <person name="Young S.K."/>
            <person name="Zeng Q."/>
            <person name="Koehrsen M."/>
            <person name="Haas B."/>
            <person name="Borodovsky M."/>
            <person name="Guigo R."/>
            <person name="Alvarado L."/>
            <person name="Berlin A."/>
            <person name="Borenstein D."/>
            <person name="Chen Z."/>
            <person name="Engels R."/>
            <person name="Freedman E."/>
            <person name="Gellesch M."/>
            <person name="Goldberg J."/>
            <person name="Griggs A."/>
            <person name="Gujja S."/>
            <person name="Heiman D."/>
            <person name="Hepburn T."/>
            <person name="Howarth C."/>
            <person name="Jen D."/>
            <person name="Larson L."/>
            <person name="Lewis B."/>
            <person name="Mehta T."/>
            <person name="Park D."/>
            <person name="Pearson M."/>
            <person name="Roberts A."/>
            <person name="Saif S."/>
            <person name="Shenoy N."/>
            <person name="Sisk P."/>
            <person name="Stolte C."/>
            <person name="Sykes S."/>
            <person name="Walk T."/>
            <person name="White J."/>
            <person name="Yandava C."/>
            <person name="Burger G."/>
            <person name="Gray M.W."/>
            <person name="Holland P.W.H."/>
            <person name="King N."/>
            <person name="Lang F.B.F."/>
            <person name="Roger A.J."/>
            <person name="Ruiz-Trillo I."/>
            <person name="Lander E."/>
            <person name="Nusbaum C."/>
        </authorList>
    </citation>
    <scope>NUCLEOTIDE SEQUENCE [LARGE SCALE GENOMIC DNA]</scope>
    <source>
        <strain evidence="8">ATCC 38327</strain>
    </source>
</reference>
<proteinExistence type="inferred from homology"/>
<sequence length="281" mass="31121">MSTGHRHDDSGLTRRTTSATSRGSQHDNSADPEPVTVEHDGTRIYAPKLDKLKLLFTVVLLAYTVRVCLPPQDAVPEGEAALKHEQVAPDVEGSLQDSYVNDMMILMFTYSASLALGLALLAALVPLHLAWVPYGVPLARLRRFLLGYRPPLCSPLYQPLTANEVTMSVVCLFGAYLRLWSFATLADHFTYAVRIFADHQLITAGPYAYLAHPSYTGLGLAVVGYLYMVGLRGWRLGLVAVVALAATYARIVDEEVALRGKFGEQWDAYLAQRWRLVPMVW</sequence>
<evidence type="ECO:0000256" key="2">
    <source>
        <dbReference type="ARBA" id="ARBA00022692"/>
    </source>
</evidence>
<evidence type="ECO:0000313" key="8">
    <source>
        <dbReference type="Proteomes" id="UP000054350"/>
    </source>
</evidence>
<dbReference type="PANTHER" id="PTHR12714">
    <property type="entry name" value="PROTEIN-S ISOPRENYLCYSTEINE O-METHYLTRANSFERASE"/>
    <property type="match status" value="1"/>
</dbReference>
<dbReference type="STRING" id="578462.A0A0L0SI25"/>
<dbReference type="Proteomes" id="UP000054350">
    <property type="component" value="Unassembled WGS sequence"/>
</dbReference>
<keyword evidence="8" id="KW-1185">Reference proteome</keyword>
<evidence type="ECO:0000256" key="6">
    <source>
        <dbReference type="SAM" id="MobiDB-lite"/>
    </source>
</evidence>
<dbReference type="GO" id="GO:0032259">
    <property type="term" value="P:methylation"/>
    <property type="evidence" value="ECO:0007669"/>
    <property type="project" value="UniProtKB-KW"/>
</dbReference>
<feature type="transmembrane region" description="Helical" evidence="5">
    <location>
        <begin position="105"/>
        <end position="131"/>
    </location>
</feature>
<dbReference type="Pfam" id="PF04140">
    <property type="entry name" value="ICMT"/>
    <property type="match status" value="1"/>
</dbReference>
<dbReference type="eggNOG" id="ENOG502S9FN">
    <property type="taxonomic scope" value="Eukaryota"/>
</dbReference>
<dbReference type="EMBL" id="GG745339">
    <property type="protein sequence ID" value="KNE62173.1"/>
    <property type="molecule type" value="Genomic_DNA"/>
</dbReference>
<dbReference type="GO" id="GO:0004671">
    <property type="term" value="F:protein C-terminal S-isoprenylcysteine carboxyl O-methyltransferase activity"/>
    <property type="evidence" value="ECO:0007669"/>
    <property type="project" value="UniProtKB-EC"/>
</dbReference>
<reference evidence="7 8" key="1">
    <citation type="submission" date="2009-11" db="EMBL/GenBank/DDBJ databases">
        <title>Annotation of Allomyces macrogynus ATCC 38327.</title>
        <authorList>
            <consortium name="The Broad Institute Genome Sequencing Platform"/>
            <person name="Russ C."/>
            <person name="Cuomo C."/>
            <person name="Burger G."/>
            <person name="Gray M.W."/>
            <person name="Holland P.W.H."/>
            <person name="King N."/>
            <person name="Lang F.B.F."/>
            <person name="Roger A.J."/>
            <person name="Ruiz-Trillo I."/>
            <person name="Young S.K."/>
            <person name="Zeng Q."/>
            <person name="Gargeya S."/>
            <person name="Fitzgerald M."/>
            <person name="Haas B."/>
            <person name="Abouelleil A."/>
            <person name="Alvarado L."/>
            <person name="Arachchi H.M."/>
            <person name="Berlin A."/>
            <person name="Chapman S.B."/>
            <person name="Gearin G."/>
            <person name="Goldberg J."/>
            <person name="Griggs A."/>
            <person name="Gujja S."/>
            <person name="Hansen M."/>
            <person name="Heiman D."/>
            <person name="Howarth C."/>
            <person name="Larimer J."/>
            <person name="Lui A."/>
            <person name="MacDonald P.J.P."/>
            <person name="McCowen C."/>
            <person name="Montmayeur A."/>
            <person name="Murphy C."/>
            <person name="Neiman D."/>
            <person name="Pearson M."/>
            <person name="Priest M."/>
            <person name="Roberts A."/>
            <person name="Saif S."/>
            <person name="Shea T."/>
            <person name="Sisk P."/>
            <person name="Stolte C."/>
            <person name="Sykes S."/>
            <person name="Wortman J."/>
            <person name="Nusbaum C."/>
            <person name="Birren B."/>
        </authorList>
    </citation>
    <scope>NUCLEOTIDE SEQUENCE [LARGE SCALE GENOMIC DNA]</scope>
    <source>
        <strain evidence="7 8">ATCC 38327</strain>
    </source>
</reference>
<keyword evidence="5" id="KW-0808">Transferase</keyword>
<dbReference type="OMA" id="ICEIMVI"/>
<keyword evidence="2 5" id="KW-0812">Transmembrane</keyword>
<keyword evidence="5" id="KW-0256">Endoplasmic reticulum</keyword>
<gene>
    <name evidence="7" type="ORF">AMAG_07419</name>
</gene>
<dbReference type="OrthoDB" id="422086at2759"/>
<feature type="region of interest" description="Disordered" evidence="6">
    <location>
        <begin position="1"/>
        <end position="39"/>
    </location>
</feature>
<evidence type="ECO:0000256" key="4">
    <source>
        <dbReference type="ARBA" id="ARBA00023136"/>
    </source>
</evidence>
<keyword evidence="4 5" id="KW-0472">Membrane</keyword>
<evidence type="ECO:0000256" key="5">
    <source>
        <dbReference type="RuleBase" id="RU362022"/>
    </source>
</evidence>
<feature type="transmembrane region" description="Helical" evidence="5">
    <location>
        <begin position="234"/>
        <end position="252"/>
    </location>
</feature>
<name>A0A0L0SI25_ALLM3</name>
<dbReference type="InterPro" id="IPR007269">
    <property type="entry name" value="ICMT_MeTrfase"/>
</dbReference>
<feature type="compositionally biased region" description="Low complexity" evidence="6">
    <location>
        <begin position="13"/>
        <end position="23"/>
    </location>
</feature>
<comment type="subcellular location">
    <subcellularLocation>
        <location evidence="5">Endoplasmic reticulum membrane</location>
        <topology evidence="5">Multi-pass membrane protein</topology>
    </subcellularLocation>
    <subcellularLocation>
        <location evidence="1">Membrane</location>
        <topology evidence="1">Multi-pass membrane protein</topology>
    </subcellularLocation>
</comment>
<dbReference type="GO" id="GO:0005789">
    <property type="term" value="C:endoplasmic reticulum membrane"/>
    <property type="evidence" value="ECO:0007669"/>
    <property type="project" value="UniProtKB-SubCell"/>
</dbReference>
<keyword evidence="3 5" id="KW-1133">Transmembrane helix</keyword>
<dbReference type="PANTHER" id="PTHR12714:SF9">
    <property type="entry name" value="PROTEIN-S-ISOPRENYLCYSTEINE O-METHYLTRANSFERASE"/>
    <property type="match status" value="1"/>
</dbReference>
<feature type="transmembrane region" description="Helical" evidence="5">
    <location>
        <begin position="165"/>
        <end position="186"/>
    </location>
</feature>
<dbReference type="EC" id="2.1.1.100" evidence="5"/>
<feature type="transmembrane region" description="Helical" evidence="5">
    <location>
        <begin position="207"/>
        <end position="228"/>
    </location>
</feature>
<evidence type="ECO:0000256" key="1">
    <source>
        <dbReference type="ARBA" id="ARBA00004141"/>
    </source>
</evidence>
<feature type="compositionally biased region" description="Basic and acidic residues" evidence="6">
    <location>
        <begin position="1"/>
        <end position="12"/>
    </location>
</feature>
<dbReference type="Gene3D" id="1.20.120.1630">
    <property type="match status" value="1"/>
</dbReference>
<keyword evidence="5" id="KW-0489">Methyltransferase</keyword>
<evidence type="ECO:0000313" key="7">
    <source>
        <dbReference type="EMBL" id="KNE62173.1"/>
    </source>
</evidence>
<evidence type="ECO:0000256" key="3">
    <source>
        <dbReference type="ARBA" id="ARBA00022989"/>
    </source>
</evidence>
<accession>A0A0L0SI25</accession>
<keyword evidence="5" id="KW-0949">S-adenosyl-L-methionine</keyword>
<organism evidence="7 8">
    <name type="scientific">Allomyces macrogynus (strain ATCC 38327)</name>
    <name type="common">Allomyces javanicus var. macrogynus</name>
    <dbReference type="NCBI Taxonomy" id="578462"/>
    <lineage>
        <taxon>Eukaryota</taxon>
        <taxon>Fungi</taxon>
        <taxon>Fungi incertae sedis</taxon>
        <taxon>Blastocladiomycota</taxon>
        <taxon>Blastocladiomycetes</taxon>
        <taxon>Blastocladiales</taxon>
        <taxon>Blastocladiaceae</taxon>
        <taxon>Allomyces</taxon>
    </lineage>
</organism>
<dbReference type="VEuPathDB" id="FungiDB:AMAG_07419"/>
<protein>
    <recommendedName>
        <fullName evidence="5">Protein-S-isoprenylcysteine O-methyltransferase</fullName>
        <ecNumber evidence="5">2.1.1.100</ecNumber>
    </recommendedName>
</protein>